<keyword evidence="2" id="KW-1185">Reference proteome</keyword>
<evidence type="ECO:0000313" key="1">
    <source>
        <dbReference type="EMBL" id="KAL3781001.1"/>
    </source>
</evidence>
<dbReference type="InterPro" id="IPR012337">
    <property type="entry name" value="RNaseH-like_sf"/>
</dbReference>
<dbReference type="EMBL" id="JALLPJ020000866">
    <property type="protein sequence ID" value="KAL3781001.1"/>
    <property type="molecule type" value="Genomic_DNA"/>
</dbReference>
<sequence length="405" mass="45104">MGFSGATHIITDNPRRDASLFTNVMESVKEQQAKYNSYQQASNDSTHGEQYYDTDQLCIKLAHGTEIGRSIAAMRAQLKGDVVGLDAEWNHVLNSRGIQTGRDRIQWIQIAYRDNEDNIGVLLLWVGDLRELPNNLISLLCDDDIKFAGNNSTRRRENVVNLDMFARVRNVIPSATVSLQQLCELTLGKTMDKSLQTSTWTKNLSDDQKKYTAANLTDLSCRLTEKEANAGLVVDVVPSNGSQMSMASRSATGTIVGSSSYVCPVGYKVRGQRSVKVGKRMYVVRINKIHSPRLIIPRCQNKNSKAPVTLADLGTIDILVPLDMLPQIAADVANEVTYPRSIILSMDTDLEWEELEKEMDEAMTDLTSKDIELFRAAVFESKEAKMGRVPLRCEGLDDAPSPERI</sequence>
<evidence type="ECO:0008006" key="3">
    <source>
        <dbReference type="Google" id="ProtNLM"/>
    </source>
</evidence>
<dbReference type="SUPFAM" id="SSF53098">
    <property type="entry name" value="Ribonuclease H-like"/>
    <property type="match status" value="1"/>
</dbReference>
<reference evidence="1 2" key="1">
    <citation type="submission" date="2024-10" db="EMBL/GenBank/DDBJ databases">
        <title>Updated reference genomes for cyclostephanoid diatoms.</title>
        <authorList>
            <person name="Roberts W.R."/>
            <person name="Alverson A.J."/>
        </authorList>
    </citation>
    <scope>NUCLEOTIDE SEQUENCE [LARGE SCALE GENOMIC DNA]</scope>
    <source>
        <strain evidence="1 2">AJA010-31</strain>
    </source>
</reference>
<protein>
    <recommendedName>
        <fullName evidence="3">3'-5' exonuclease domain-containing protein</fullName>
    </recommendedName>
</protein>
<dbReference type="InterPro" id="IPR036397">
    <property type="entry name" value="RNaseH_sf"/>
</dbReference>
<name>A0ABD3NZM0_9STRA</name>
<evidence type="ECO:0000313" key="2">
    <source>
        <dbReference type="Proteomes" id="UP001530400"/>
    </source>
</evidence>
<dbReference type="Gene3D" id="3.30.420.10">
    <property type="entry name" value="Ribonuclease H-like superfamily/Ribonuclease H"/>
    <property type="match status" value="1"/>
</dbReference>
<gene>
    <name evidence="1" type="ORF">ACHAWO_007462</name>
</gene>
<proteinExistence type="predicted"/>
<dbReference type="AlphaFoldDB" id="A0ABD3NZM0"/>
<dbReference type="Proteomes" id="UP001530400">
    <property type="component" value="Unassembled WGS sequence"/>
</dbReference>
<organism evidence="1 2">
    <name type="scientific">Cyclotella atomus</name>
    <dbReference type="NCBI Taxonomy" id="382360"/>
    <lineage>
        <taxon>Eukaryota</taxon>
        <taxon>Sar</taxon>
        <taxon>Stramenopiles</taxon>
        <taxon>Ochrophyta</taxon>
        <taxon>Bacillariophyta</taxon>
        <taxon>Coscinodiscophyceae</taxon>
        <taxon>Thalassiosirophycidae</taxon>
        <taxon>Stephanodiscales</taxon>
        <taxon>Stephanodiscaceae</taxon>
        <taxon>Cyclotella</taxon>
    </lineage>
</organism>
<accession>A0ABD3NZM0</accession>
<comment type="caution">
    <text evidence="1">The sequence shown here is derived from an EMBL/GenBank/DDBJ whole genome shotgun (WGS) entry which is preliminary data.</text>
</comment>